<evidence type="ECO:0000256" key="1">
    <source>
        <dbReference type="SAM" id="Phobius"/>
    </source>
</evidence>
<organism evidence="3 4">
    <name type="scientific">Chitinophaga niastensis</name>
    <dbReference type="NCBI Taxonomy" id="536980"/>
    <lineage>
        <taxon>Bacteria</taxon>
        <taxon>Pseudomonadati</taxon>
        <taxon>Bacteroidota</taxon>
        <taxon>Chitinophagia</taxon>
        <taxon>Chitinophagales</taxon>
        <taxon>Chitinophagaceae</taxon>
        <taxon>Chitinophaga</taxon>
    </lineage>
</organism>
<dbReference type="PANTHER" id="PTHR30273:SF2">
    <property type="entry name" value="PROTEIN FECR"/>
    <property type="match status" value="1"/>
</dbReference>
<reference evidence="3 4" key="1">
    <citation type="submission" date="2018-03" db="EMBL/GenBank/DDBJ databases">
        <title>Genomic Encyclopedia of Archaeal and Bacterial Type Strains, Phase II (KMG-II): from individual species to whole genera.</title>
        <authorList>
            <person name="Goeker M."/>
        </authorList>
    </citation>
    <scope>NUCLEOTIDE SEQUENCE [LARGE SCALE GENOMIC DNA]</scope>
    <source>
        <strain evidence="3 4">DSM 24859</strain>
    </source>
</reference>
<dbReference type="InterPro" id="IPR032508">
    <property type="entry name" value="FecR_C"/>
</dbReference>
<dbReference type="RefSeq" id="WP_106527727.1">
    <property type="nucleotide sequence ID" value="NZ_PYAW01000002.1"/>
</dbReference>
<gene>
    <name evidence="3" type="ORF">CLV51_10299</name>
</gene>
<proteinExistence type="predicted"/>
<evidence type="ECO:0000259" key="2">
    <source>
        <dbReference type="Pfam" id="PF16344"/>
    </source>
</evidence>
<name>A0A2P8HM12_CHINA</name>
<feature type="domain" description="Protein FecR C-terminal" evidence="2">
    <location>
        <begin position="260"/>
        <end position="321"/>
    </location>
</feature>
<keyword evidence="1" id="KW-0472">Membrane</keyword>
<keyword evidence="4" id="KW-1185">Reference proteome</keyword>
<sequence>MEVKYLAKHTQAIETGHANMYQPTPDINDLILHYIQSPHDPLLQEQIAVLKAAGLEQASYVESRLEAWLKEGAVPPKATPAQVKVVAAASPHSFKWLWMAAVATVVLLIGGFTWYQWQRPGKMTLHANHTDHIDSLLLTKGSSVVLNKESVISYADKFDITPAIKVLAGDAYFNIKEPANILVQLDEHNTLRVSQAAFNIHKTKTSVAIFVVSGKATIVPNKGKAVLLTANMSGNLDHHHPLQKKMLKSQAALAWKTGRLQFKNIPLEEVLTAINSYYGLEITVPPSAKSLYKQKLTANFEKKSDKEIIEMLRKMLAVHIVKDSANAYYITMK</sequence>
<dbReference type="Proteomes" id="UP000240971">
    <property type="component" value="Unassembled WGS sequence"/>
</dbReference>
<evidence type="ECO:0000313" key="3">
    <source>
        <dbReference type="EMBL" id="PSL47254.1"/>
    </source>
</evidence>
<evidence type="ECO:0000313" key="4">
    <source>
        <dbReference type="Proteomes" id="UP000240971"/>
    </source>
</evidence>
<dbReference type="GO" id="GO:0016989">
    <property type="term" value="F:sigma factor antagonist activity"/>
    <property type="evidence" value="ECO:0007669"/>
    <property type="project" value="TreeGrafter"/>
</dbReference>
<dbReference type="PANTHER" id="PTHR30273">
    <property type="entry name" value="PERIPLASMIC SIGNAL SENSOR AND SIGMA FACTOR ACTIVATOR FECR-RELATED"/>
    <property type="match status" value="1"/>
</dbReference>
<keyword evidence="1" id="KW-0812">Transmembrane</keyword>
<feature type="transmembrane region" description="Helical" evidence="1">
    <location>
        <begin position="96"/>
        <end position="115"/>
    </location>
</feature>
<dbReference type="EMBL" id="PYAW01000002">
    <property type="protein sequence ID" value="PSL47254.1"/>
    <property type="molecule type" value="Genomic_DNA"/>
</dbReference>
<comment type="caution">
    <text evidence="3">The sequence shown here is derived from an EMBL/GenBank/DDBJ whole genome shotgun (WGS) entry which is preliminary data.</text>
</comment>
<dbReference type="AlphaFoldDB" id="A0A2P8HM12"/>
<dbReference type="Gene3D" id="2.60.120.1440">
    <property type="match status" value="1"/>
</dbReference>
<dbReference type="OrthoDB" id="653096at2"/>
<keyword evidence="1" id="KW-1133">Transmembrane helix</keyword>
<dbReference type="Gene3D" id="3.55.50.30">
    <property type="match status" value="1"/>
</dbReference>
<dbReference type="InterPro" id="IPR012373">
    <property type="entry name" value="Ferrdict_sens_TM"/>
</dbReference>
<protein>
    <submittedName>
        <fullName evidence="3">FecR family protein</fullName>
    </submittedName>
</protein>
<dbReference type="Pfam" id="PF16344">
    <property type="entry name" value="FecR_C"/>
    <property type="match status" value="1"/>
</dbReference>
<accession>A0A2P8HM12</accession>